<dbReference type="AlphaFoldDB" id="A0AA39EXN7"/>
<evidence type="ECO:0000313" key="4">
    <source>
        <dbReference type="Proteomes" id="UP001168990"/>
    </source>
</evidence>
<accession>A0AA39EXN7</accession>
<dbReference type="PROSITE" id="PS50966">
    <property type="entry name" value="ZF_SWIM"/>
    <property type="match status" value="1"/>
</dbReference>
<keyword evidence="1" id="KW-0862">Zinc</keyword>
<keyword evidence="4" id="KW-1185">Reference proteome</keyword>
<proteinExistence type="predicted"/>
<keyword evidence="1" id="KW-0863">Zinc-finger</keyword>
<dbReference type="Proteomes" id="UP001168990">
    <property type="component" value="Unassembled WGS sequence"/>
</dbReference>
<evidence type="ECO:0000313" key="3">
    <source>
        <dbReference type="EMBL" id="KAK0157066.1"/>
    </source>
</evidence>
<gene>
    <name evidence="3" type="ORF">PV328_011936</name>
</gene>
<evidence type="ECO:0000256" key="1">
    <source>
        <dbReference type="PROSITE-ProRule" id="PRU00325"/>
    </source>
</evidence>
<sequence>MINIRAICDWAGTNPKQRNFVEGERILKAGHIIKCCKNKNLNELSDTVDFTAYCLKTSKLKEIPHEINGKVQLNGRIMSVQCSCKAGLGEQCKHIIATLLYCNSENIKQYNSKDIDVNELDNIILQNLPSSAFAKEQLGRHKSVVRTIESNSHSLSNEIDRNALEAIFNHQINDVSTLIENVKIDSTVLF</sequence>
<organism evidence="3 4">
    <name type="scientific">Microctonus aethiopoides</name>
    <dbReference type="NCBI Taxonomy" id="144406"/>
    <lineage>
        <taxon>Eukaryota</taxon>
        <taxon>Metazoa</taxon>
        <taxon>Ecdysozoa</taxon>
        <taxon>Arthropoda</taxon>
        <taxon>Hexapoda</taxon>
        <taxon>Insecta</taxon>
        <taxon>Pterygota</taxon>
        <taxon>Neoptera</taxon>
        <taxon>Endopterygota</taxon>
        <taxon>Hymenoptera</taxon>
        <taxon>Apocrita</taxon>
        <taxon>Ichneumonoidea</taxon>
        <taxon>Braconidae</taxon>
        <taxon>Euphorinae</taxon>
        <taxon>Microctonus</taxon>
    </lineage>
</organism>
<dbReference type="GO" id="GO:0008270">
    <property type="term" value="F:zinc ion binding"/>
    <property type="evidence" value="ECO:0007669"/>
    <property type="project" value="UniProtKB-KW"/>
</dbReference>
<reference evidence="3" key="2">
    <citation type="submission" date="2023-03" db="EMBL/GenBank/DDBJ databases">
        <authorList>
            <person name="Inwood S.N."/>
            <person name="Skelly J.G."/>
            <person name="Guhlin J."/>
            <person name="Harrop T.W.R."/>
            <person name="Goldson S.G."/>
            <person name="Dearden P.K."/>
        </authorList>
    </citation>
    <scope>NUCLEOTIDE SEQUENCE</scope>
    <source>
        <strain evidence="3">Irish</strain>
        <tissue evidence="3">Whole body</tissue>
    </source>
</reference>
<name>A0AA39EXN7_9HYME</name>
<dbReference type="Pfam" id="PF04434">
    <property type="entry name" value="SWIM"/>
    <property type="match status" value="1"/>
</dbReference>
<reference evidence="3" key="1">
    <citation type="journal article" date="2023" name="bioRxiv">
        <title>Scaffold-level genome assemblies of two parasitoid biocontrol wasps reveal the parthenogenesis mechanism and an associated novel virus.</title>
        <authorList>
            <person name="Inwood S."/>
            <person name="Skelly J."/>
            <person name="Guhlin J."/>
            <person name="Harrop T."/>
            <person name="Goldson S."/>
            <person name="Dearden P."/>
        </authorList>
    </citation>
    <scope>NUCLEOTIDE SEQUENCE</scope>
    <source>
        <strain evidence="3">Irish</strain>
        <tissue evidence="3">Whole body</tissue>
    </source>
</reference>
<feature type="domain" description="SWIM-type" evidence="2">
    <location>
        <begin position="67"/>
        <end position="103"/>
    </location>
</feature>
<dbReference type="EMBL" id="JAQQBS010001632">
    <property type="protein sequence ID" value="KAK0157066.1"/>
    <property type="molecule type" value="Genomic_DNA"/>
</dbReference>
<dbReference type="InterPro" id="IPR007527">
    <property type="entry name" value="Znf_SWIM"/>
</dbReference>
<protein>
    <recommendedName>
        <fullName evidence="2">SWIM-type domain-containing protein</fullName>
    </recommendedName>
</protein>
<evidence type="ECO:0000259" key="2">
    <source>
        <dbReference type="PROSITE" id="PS50966"/>
    </source>
</evidence>
<comment type="caution">
    <text evidence="3">The sequence shown here is derived from an EMBL/GenBank/DDBJ whole genome shotgun (WGS) entry which is preliminary data.</text>
</comment>
<keyword evidence="1" id="KW-0479">Metal-binding</keyword>